<keyword evidence="2" id="KW-0732">Signal</keyword>
<dbReference type="RefSeq" id="WP_186873434.1">
    <property type="nucleotide sequence ID" value="NZ_JACOOR010000005.1"/>
</dbReference>
<organism evidence="3 4">
    <name type="scientific">Anaerosacchariphilus hominis</name>
    <dbReference type="NCBI Taxonomy" id="2763017"/>
    <lineage>
        <taxon>Bacteria</taxon>
        <taxon>Bacillati</taxon>
        <taxon>Bacillota</taxon>
        <taxon>Clostridia</taxon>
        <taxon>Lachnospirales</taxon>
        <taxon>Lachnospiraceae</taxon>
        <taxon>Anaerosacchariphilus</taxon>
    </lineage>
</organism>
<proteinExistence type="predicted"/>
<gene>
    <name evidence="3" type="ORF">H8S44_09330</name>
</gene>
<dbReference type="EMBL" id="JACOOR010000005">
    <property type="protein sequence ID" value="MBC5659973.1"/>
    <property type="molecule type" value="Genomic_DNA"/>
</dbReference>
<protein>
    <submittedName>
        <fullName evidence="3">Uncharacterized protein</fullName>
    </submittedName>
</protein>
<dbReference type="PROSITE" id="PS51257">
    <property type="entry name" value="PROKAR_LIPOPROTEIN"/>
    <property type="match status" value="1"/>
</dbReference>
<name>A0A923LCE6_9FIRM</name>
<evidence type="ECO:0000313" key="3">
    <source>
        <dbReference type="EMBL" id="MBC5659973.1"/>
    </source>
</evidence>
<feature type="compositionally biased region" description="Low complexity" evidence="1">
    <location>
        <begin position="28"/>
        <end position="37"/>
    </location>
</feature>
<dbReference type="Proteomes" id="UP000649345">
    <property type="component" value="Unassembled WGS sequence"/>
</dbReference>
<sequence>MKNKLFLMISVIMVCSLCACGQQKTETMTNTENSSTEQVVASEDNSEPATAEDNNMEQTETKEQNQLQDVKPSYKEFRDVLDEINTDIQPGTTGNGLISVKVAAHLLDWGVGTSMTTDEIKKETVSWLSDKGNSDQVEFSNKLAAVYDAYQKLLGSDAKELLEQAGCDDAAYPWGDAPVETIEAIVEVVQLPDEPSMDDSSSSTEIFENKDNWPDVEELVNQRGDETTVYLLADGRYMDRINAVYIYDGKDTWTDESGVEWNKTVK</sequence>
<feature type="region of interest" description="Disordered" evidence="1">
    <location>
        <begin position="28"/>
        <end position="69"/>
    </location>
</feature>
<keyword evidence="4" id="KW-1185">Reference proteome</keyword>
<dbReference type="AlphaFoldDB" id="A0A923LCE6"/>
<accession>A0A923LCE6</accession>
<evidence type="ECO:0000256" key="2">
    <source>
        <dbReference type="SAM" id="SignalP"/>
    </source>
</evidence>
<feature type="compositionally biased region" description="Polar residues" evidence="1">
    <location>
        <begin position="52"/>
        <end position="68"/>
    </location>
</feature>
<reference evidence="3" key="1">
    <citation type="submission" date="2020-08" db="EMBL/GenBank/DDBJ databases">
        <title>Genome public.</title>
        <authorList>
            <person name="Liu C."/>
            <person name="Sun Q."/>
        </authorList>
    </citation>
    <scope>NUCLEOTIDE SEQUENCE</scope>
    <source>
        <strain evidence="3">NSJ-68</strain>
    </source>
</reference>
<feature type="chain" id="PRO_5038832113" evidence="2">
    <location>
        <begin position="20"/>
        <end position="266"/>
    </location>
</feature>
<comment type="caution">
    <text evidence="3">The sequence shown here is derived from an EMBL/GenBank/DDBJ whole genome shotgun (WGS) entry which is preliminary data.</text>
</comment>
<evidence type="ECO:0000313" key="4">
    <source>
        <dbReference type="Proteomes" id="UP000649345"/>
    </source>
</evidence>
<evidence type="ECO:0000256" key="1">
    <source>
        <dbReference type="SAM" id="MobiDB-lite"/>
    </source>
</evidence>
<feature type="signal peptide" evidence="2">
    <location>
        <begin position="1"/>
        <end position="19"/>
    </location>
</feature>